<accession>A0A4R1BP38</accession>
<feature type="compositionally biased region" description="Basic and acidic residues" evidence="1">
    <location>
        <begin position="11"/>
        <end position="33"/>
    </location>
</feature>
<comment type="caution">
    <text evidence="3">The sequence shown here is derived from an EMBL/GenBank/DDBJ whole genome shotgun (WGS) entry which is preliminary data.</text>
</comment>
<keyword evidence="4" id="KW-1185">Reference proteome</keyword>
<evidence type="ECO:0000259" key="2">
    <source>
        <dbReference type="Pfam" id="PF19838"/>
    </source>
</evidence>
<protein>
    <submittedName>
        <fullName evidence="3">LPS-assembly protein LptD</fullName>
    </submittedName>
</protein>
<feature type="compositionally biased region" description="Polar residues" evidence="1">
    <location>
        <begin position="1"/>
        <end position="10"/>
    </location>
</feature>
<name>A0A4R1BP38_9BACT</name>
<sequence>MSDAFKNTSDTGRRPAADTIPRRDTVPVRDSNRVPRTDTFTLRMSKDSLDGPVNYKAEDSAVVLVPQKKIILYGKTHTTYKDAVLDAPKVEIDNQTNTVVATGEKDSLGETITRARMQETDNKFESDTIRYNFKSQRGLLTNTFTTQNDMFINGRTIKKVDANTVFIKGGRFTTCDLDEPHFAFRANKLKIINNKVAVSGPMHPEFEGVPVPVYLPFGYYPLSKGRHSGLLPPQFVSTQEQGIGLEGLGYYRVLNEYLDATFRANIYSYGGWRGDLSSSYRRRYRYNGGINLSLQNSKFNFKGDPDYTAAKTFNIMWSHSVDQRARPGVNFSASVNAGSTKYNRFVTSSLQRNVQNQLTSSISYAKNWIGKPFALTLSANHSQNSETRVINMTLPDATFSVNTIYPLQRAEQVGAPKWYEKLGVGYNGSFRNNFAFYDSAFSFQRLLDTLSWGAVHSLPVSLTLPPLGPVLVSPGISYQQQWIQRRTLFSWNEQAGKVDTIRENGLFTAHSLAASLGISTSVFGTFQFHGSRLKAIRHTMRPSVSVNYTPNLARNYYREFQSDRNGTKTQYNVFSTGVGTPNLFTGYSNIENGGLGFSLDNSLEMKLRSKDSGAREDRKVRLIDGFGFSGGYNFLLEKYKLTPIALYLRSSLFDKLNLNFTGSLNPYAVDTAGHQVEDYAWKKGFGAGRLTSGSISLSTSFRSKPRDAARKGQQASASNNINDPTLMADQTRLAEYMRLNPNQFVDFNIPYDLSLDLAFNFTRTPLANFRTRTDINSSLNFRSSFSLTPKWNFSSYGYFDLKTMKPTGLSLSINRDMHCWQMSIGLTPVGPQRYFSISIAPKSSILQNLKVNRTRVFTDF</sequence>
<dbReference type="RefSeq" id="WP_131446082.1">
    <property type="nucleotide sequence ID" value="NZ_SJZI01000002.1"/>
</dbReference>
<dbReference type="EMBL" id="SJZI01000002">
    <property type="protein sequence ID" value="TCJ19096.1"/>
    <property type="molecule type" value="Genomic_DNA"/>
</dbReference>
<dbReference type="Proteomes" id="UP000295334">
    <property type="component" value="Unassembled WGS sequence"/>
</dbReference>
<feature type="region of interest" description="Disordered" evidence="1">
    <location>
        <begin position="1"/>
        <end position="33"/>
    </location>
</feature>
<feature type="domain" description="LPS-assembly protein LptD central" evidence="2">
    <location>
        <begin position="198"/>
        <end position="667"/>
    </location>
</feature>
<dbReference type="InterPro" id="IPR045659">
    <property type="entry name" value="LptD_2"/>
</dbReference>
<evidence type="ECO:0000313" key="4">
    <source>
        <dbReference type="Proteomes" id="UP000295334"/>
    </source>
</evidence>
<dbReference type="GO" id="GO:1990351">
    <property type="term" value="C:transporter complex"/>
    <property type="evidence" value="ECO:0007669"/>
    <property type="project" value="TreeGrafter"/>
</dbReference>
<organism evidence="3 4">
    <name type="scientific">Flaviaesturariibacter flavus</name>
    <dbReference type="NCBI Taxonomy" id="2502780"/>
    <lineage>
        <taxon>Bacteria</taxon>
        <taxon>Pseudomonadati</taxon>
        <taxon>Bacteroidota</taxon>
        <taxon>Chitinophagia</taxon>
        <taxon>Chitinophagales</taxon>
        <taxon>Chitinophagaceae</taxon>
        <taxon>Flaviaestuariibacter</taxon>
    </lineage>
</organism>
<dbReference type="Pfam" id="PF19838">
    <property type="entry name" value="LptD_2"/>
    <property type="match status" value="1"/>
</dbReference>
<evidence type="ECO:0000313" key="3">
    <source>
        <dbReference type="EMBL" id="TCJ19096.1"/>
    </source>
</evidence>
<dbReference type="GO" id="GO:0009279">
    <property type="term" value="C:cell outer membrane"/>
    <property type="evidence" value="ECO:0007669"/>
    <property type="project" value="TreeGrafter"/>
</dbReference>
<proteinExistence type="predicted"/>
<reference evidence="3 4" key="1">
    <citation type="submission" date="2019-03" db="EMBL/GenBank/DDBJ databases">
        <authorList>
            <person name="Kim M.K.M."/>
        </authorList>
    </citation>
    <scope>NUCLEOTIDE SEQUENCE [LARGE SCALE GENOMIC DNA]</scope>
    <source>
        <strain evidence="3 4">17J68-12</strain>
    </source>
</reference>
<dbReference type="PANTHER" id="PTHR30189">
    <property type="entry name" value="LPS-ASSEMBLY PROTEIN"/>
    <property type="match status" value="1"/>
</dbReference>
<gene>
    <name evidence="3" type="ORF">EPD60_01380</name>
</gene>
<evidence type="ECO:0000256" key="1">
    <source>
        <dbReference type="SAM" id="MobiDB-lite"/>
    </source>
</evidence>
<dbReference type="PANTHER" id="PTHR30189:SF1">
    <property type="entry name" value="LPS-ASSEMBLY PROTEIN LPTD"/>
    <property type="match status" value="1"/>
</dbReference>
<dbReference type="OrthoDB" id="9802320at2"/>
<dbReference type="InterPro" id="IPR050218">
    <property type="entry name" value="LptD"/>
</dbReference>
<dbReference type="AlphaFoldDB" id="A0A4R1BP38"/>